<dbReference type="SUPFAM" id="SSF53067">
    <property type="entry name" value="Actin-like ATPase domain"/>
    <property type="match status" value="1"/>
</dbReference>
<dbReference type="InterPro" id="IPR036390">
    <property type="entry name" value="WH_DNA-bd_sf"/>
</dbReference>
<dbReference type="Pfam" id="PF12802">
    <property type="entry name" value="MarR_2"/>
    <property type="match status" value="1"/>
</dbReference>
<dbReference type="Gene3D" id="1.10.10.10">
    <property type="entry name" value="Winged helix-like DNA-binding domain superfamily/Winged helix DNA-binding domain"/>
    <property type="match status" value="1"/>
</dbReference>
<comment type="caution">
    <text evidence="3">The sequence shown here is derived from an EMBL/GenBank/DDBJ whole genome shotgun (WGS) entry which is preliminary data.</text>
</comment>
<dbReference type="GO" id="GO:0003700">
    <property type="term" value="F:DNA-binding transcription factor activity"/>
    <property type="evidence" value="ECO:0007669"/>
    <property type="project" value="InterPro"/>
</dbReference>
<dbReference type="PANTHER" id="PTHR18964:SF149">
    <property type="entry name" value="BIFUNCTIONAL UDP-N-ACETYLGLUCOSAMINE 2-EPIMERASE_N-ACETYLMANNOSAMINE KINASE"/>
    <property type="match status" value="1"/>
</dbReference>
<dbReference type="AlphaFoldDB" id="A0A9W6PTL6"/>
<dbReference type="CDD" id="cd23763">
    <property type="entry name" value="ASKHA_ATPase_ROK"/>
    <property type="match status" value="1"/>
</dbReference>
<dbReference type="Gene3D" id="3.30.420.40">
    <property type="match status" value="2"/>
</dbReference>
<dbReference type="EMBL" id="BSRZ01000001">
    <property type="protein sequence ID" value="GLW62766.1"/>
    <property type="molecule type" value="Genomic_DNA"/>
</dbReference>
<dbReference type="Proteomes" id="UP001165124">
    <property type="component" value="Unassembled WGS sequence"/>
</dbReference>
<protein>
    <recommendedName>
        <fullName evidence="2">HTH marR-type domain-containing protein</fullName>
    </recommendedName>
</protein>
<comment type="similarity">
    <text evidence="1">Belongs to the ROK (NagC/XylR) family.</text>
</comment>
<dbReference type="SUPFAM" id="SSF46785">
    <property type="entry name" value="Winged helix' DNA-binding domain"/>
    <property type="match status" value="1"/>
</dbReference>
<dbReference type="InterPro" id="IPR043129">
    <property type="entry name" value="ATPase_NBD"/>
</dbReference>
<name>A0A9W6PTL6_9ACTN</name>
<proteinExistence type="inferred from homology"/>
<dbReference type="PANTHER" id="PTHR18964">
    <property type="entry name" value="ROK (REPRESSOR, ORF, KINASE) FAMILY"/>
    <property type="match status" value="1"/>
</dbReference>
<organism evidence="3 4">
    <name type="scientific">Actinomadura rubrobrunea</name>
    <dbReference type="NCBI Taxonomy" id="115335"/>
    <lineage>
        <taxon>Bacteria</taxon>
        <taxon>Bacillati</taxon>
        <taxon>Actinomycetota</taxon>
        <taxon>Actinomycetes</taxon>
        <taxon>Streptosporangiales</taxon>
        <taxon>Thermomonosporaceae</taxon>
        <taxon>Actinomadura</taxon>
    </lineage>
</organism>
<accession>A0A9W6PTL6</accession>
<evidence type="ECO:0000313" key="4">
    <source>
        <dbReference type="Proteomes" id="UP001165124"/>
    </source>
</evidence>
<dbReference type="CDD" id="cd00090">
    <property type="entry name" value="HTH_ARSR"/>
    <property type="match status" value="1"/>
</dbReference>
<dbReference type="Pfam" id="PF00480">
    <property type="entry name" value="ROK"/>
    <property type="match status" value="1"/>
</dbReference>
<evidence type="ECO:0000313" key="3">
    <source>
        <dbReference type="EMBL" id="GLW62766.1"/>
    </source>
</evidence>
<evidence type="ECO:0000256" key="1">
    <source>
        <dbReference type="ARBA" id="ARBA00006479"/>
    </source>
</evidence>
<evidence type="ECO:0000259" key="2">
    <source>
        <dbReference type="Pfam" id="PF12802"/>
    </source>
</evidence>
<sequence length="405" mass="41706">MAGRPGTPRLLRELNDRAALELLVTRGPLTRAQIGAHTGLSKVTASQLLARLEERGLVQVVGERAGGRGPNAALYAVVPSSAYVAGIEVGPDGATAAVADITGEVAAKVTVDPNGADDPVKTVHDAVVRACRSAKIALRRLTALVIGTPGVVDPRTGDVKFAFDLPAWHEGVLAALQTDLRRPVAIENDVNLAALAERAYGAARGADDFALIWLGRGIGLSVMLGGRLHRGRSGGAGELGYLPVPGAPLPMGSARRDNAEGVTTSTSWGIPALAGGYGSLVSADAVLDLARSHGLDEPTAVDCVRVAAADEERGGAFLDELAERISYGVTSVNIVLDPGLVVLSGQLGRAGGRPLASRIERAVGRYSPTQPTVTVTEVDGDPVLRGALHAALERAREEVFSAPAG</sequence>
<dbReference type="RefSeq" id="WP_067910141.1">
    <property type="nucleotide sequence ID" value="NZ_BSRZ01000001.1"/>
</dbReference>
<keyword evidence="4" id="KW-1185">Reference proteome</keyword>
<feature type="domain" description="HTH marR-type" evidence="2">
    <location>
        <begin position="19"/>
        <end position="68"/>
    </location>
</feature>
<dbReference type="InterPro" id="IPR011991">
    <property type="entry name" value="ArsR-like_HTH"/>
</dbReference>
<dbReference type="InterPro" id="IPR000600">
    <property type="entry name" value="ROK"/>
</dbReference>
<dbReference type="InterPro" id="IPR000835">
    <property type="entry name" value="HTH_MarR-typ"/>
</dbReference>
<reference evidence="3" key="1">
    <citation type="submission" date="2023-02" db="EMBL/GenBank/DDBJ databases">
        <title>Actinomadura rubrobrunea NBRC 14622.</title>
        <authorList>
            <person name="Ichikawa N."/>
            <person name="Sato H."/>
            <person name="Tonouchi N."/>
        </authorList>
    </citation>
    <scope>NUCLEOTIDE SEQUENCE</scope>
    <source>
        <strain evidence="3">NBRC 14622</strain>
    </source>
</reference>
<dbReference type="InterPro" id="IPR036388">
    <property type="entry name" value="WH-like_DNA-bd_sf"/>
</dbReference>
<gene>
    <name evidence="3" type="ORF">Arub01_10100</name>
</gene>